<dbReference type="EMBL" id="FR824392">
    <property type="protein sequence ID" value="CCA26109.1"/>
    <property type="molecule type" value="Genomic_DNA"/>
</dbReference>
<accession>F0WXB7</accession>
<dbReference type="HOGENOM" id="CLU_1963662_0_0_1"/>
<gene>
    <name evidence="1" type="primary">AlNc14C347G10869</name>
    <name evidence="1" type="ORF">ALNC14_122530</name>
</gene>
<protein>
    <submittedName>
        <fullName evidence="1">AlNc14C347G10869 protein</fullName>
    </submittedName>
</protein>
<proteinExistence type="predicted"/>
<reference evidence="1" key="2">
    <citation type="submission" date="2011-02" db="EMBL/GenBank/DDBJ databases">
        <authorList>
            <person name="MacLean D."/>
        </authorList>
    </citation>
    <scope>NUCLEOTIDE SEQUENCE</scope>
</reference>
<name>F0WXB7_9STRA</name>
<dbReference type="AlphaFoldDB" id="F0WXB7"/>
<reference evidence="1" key="1">
    <citation type="journal article" date="2011" name="PLoS Biol.">
        <title>Gene gain and loss during evolution of obligate parasitism in the white rust pathogen of Arabidopsis thaliana.</title>
        <authorList>
            <person name="Kemen E."/>
            <person name="Gardiner A."/>
            <person name="Schultz-Larsen T."/>
            <person name="Kemen A.C."/>
            <person name="Balmuth A.L."/>
            <person name="Robert-Seilaniantz A."/>
            <person name="Bailey K."/>
            <person name="Holub E."/>
            <person name="Studholme D.J."/>
            <person name="Maclean D."/>
            <person name="Jones J.D."/>
        </authorList>
    </citation>
    <scope>NUCLEOTIDE SEQUENCE</scope>
</reference>
<evidence type="ECO:0000313" key="1">
    <source>
        <dbReference type="EMBL" id="CCA26109.1"/>
    </source>
</evidence>
<sequence>MWATHEIPCYLRDGASYDDEDKTMNKKGNWVHAGNKIFDLSNCLRLSYYCKGSKHNVLLDSISAMAYWSLMARNEYSLCIKQSGSYCIEPRKLTIAYMLIAMSALRNNGSLNIGLLSECVNYYFGKAR</sequence>
<organism evidence="1">
    <name type="scientific">Albugo laibachii Nc14</name>
    <dbReference type="NCBI Taxonomy" id="890382"/>
    <lineage>
        <taxon>Eukaryota</taxon>
        <taxon>Sar</taxon>
        <taxon>Stramenopiles</taxon>
        <taxon>Oomycota</taxon>
        <taxon>Peronosporomycetes</taxon>
        <taxon>Albuginales</taxon>
        <taxon>Albuginaceae</taxon>
        <taxon>Albugo</taxon>
    </lineage>
</organism>